<accession>A0A0D1E161</accession>
<dbReference type="OrthoDB" id="2547510at2759"/>
<dbReference type="eggNOG" id="ENOG502RDQI">
    <property type="taxonomic scope" value="Eukaryota"/>
</dbReference>
<feature type="compositionally biased region" description="Acidic residues" evidence="1">
    <location>
        <begin position="343"/>
        <end position="360"/>
    </location>
</feature>
<dbReference type="GeneID" id="23563176"/>
<proteinExistence type="predicted"/>
<dbReference type="KEGG" id="uma:UMAG_02428"/>
<gene>
    <name evidence="2" type="ORF">UMAG_02428</name>
</gene>
<reference evidence="2 3" key="1">
    <citation type="journal article" date="2006" name="Nature">
        <title>Insights from the genome of the biotrophic fungal plant pathogen Ustilago maydis.</title>
        <authorList>
            <person name="Kamper J."/>
            <person name="Kahmann R."/>
            <person name="Bolker M."/>
            <person name="Ma L.J."/>
            <person name="Brefort T."/>
            <person name="Saville B.J."/>
            <person name="Banuett F."/>
            <person name="Kronstad J.W."/>
            <person name="Gold S.E."/>
            <person name="Muller O."/>
            <person name="Perlin M.H."/>
            <person name="Wosten H.A."/>
            <person name="de Vries R."/>
            <person name="Ruiz-Herrera J."/>
            <person name="Reynaga-Pena C.G."/>
            <person name="Snetselaar K."/>
            <person name="McCann M."/>
            <person name="Perez-Martin J."/>
            <person name="Feldbrugge M."/>
            <person name="Basse C.W."/>
            <person name="Steinberg G."/>
            <person name="Ibeas J.I."/>
            <person name="Holloman W."/>
            <person name="Guzman P."/>
            <person name="Farman M."/>
            <person name="Stajich J.E."/>
            <person name="Sentandreu R."/>
            <person name="Gonzalez-Prieto J.M."/>
            <person name="Kennell J.C."/>
            <person name="Molina L."/>
            <person name="Schirawski J."/>
            <person name="Mendoza-Mendoza A."/>
            <person name="Greilinger D."/>
            <person name="Munch K."/>
            <person name="Rossel N."/>
            <person name="Scherer M."/>
            <person name="Vranes M."/>
            <person name="Ladendorf O."/>
            <person name="Vincon V."/>
            <person name="Fuchs U."/>
            <person name="Sandrock B."/>
            <person name="Meng S."/>
            <person name="Ho E.C."/>
            <person name="Cahill M.J."/>
            <person name="Boyce K.J."/>
            <person name="Klose J."/>
            <person name="Klosterman S.J."/>
            <person name="Deelstra H.J."/>
            <person name="Ortiz-Castellanos L."/>
            <person name="Li W."/>
            <person name="Sanchez-Alonso P."/>
            <person name="Schreier P.H."/>
            <person name="Hauser-Hahn I."/>
            <person name="Vaupel M."/>
            <person name="Koopmann E."/>
            <person name="Friedrich G."/>
            <person name="Voss H."/>
            <person name="Schluter T."/>
            <person name="Margolis J."/>
            <person name="Platt D."/>
            <person name="Swimmer C."/>
            <person name="Gnirke A."/>
            <person name="Chen F."/>
            <person name="Vysotskaia V."/>
            <person name="Mannhaupt G."/>
            <person name="Guldener U."/>
            <person name="Munsterkotter M."/>
            <person name="Haase D."/>
            <person name="Oesterheld M."/>
            <person name="Mewes H.W."/>
            <person name="Mauceli E.W."/>
            <person name="DeCaprio D."/>
            <person name="Wade C.M."/>
            <person name="Butler J."/>
            <person name="Young S."/>
            <person name="Jaffe D.B."/>
            <person name="Calvo S."/>
            <person name="Nusbaum C."/>
            <person name="Galagan J."/>
            <person name="Birren B.W."/>
        </authorList>
    </citation>
    <scope>NUCLEOTIDE SEQUENCE [LARGE SCALE GENOMIC DNA]</scope>
    <source>
        <strain evidence="3">DSM 14603 / FGSC 9021 / UM521</strain>
    </source>
</reference>
<sequence>MLRATEQLTWSAVLDRFKRGYEVTSSNAATGKNQNDVDWQFFSGKHLRCKVTFTKPIDTAWPMQQLPSQKSRLLSNNEDSLDRQLRIIVECGPIEADDEQKRVDAATKLKGIVARSRSSSQTIAPLVLLNADLVLINKTYFHTPQRLKAVIVYRQNKNVLIRMLDEYDSTKAHRLQLEFNREDDVEAFLSLIEPDSTFHDVGRTTSPKKEETKNNQSAIWKVSAKANAGEIEIEHATDTSSVVPDDASQSQSLVEKLLQLQESQLCQPVARQPVADVSRLAAEVQGLRAGTSTASCSHCAHPNRCESSATTTASDATATNWDNSASVSQRHVETPLTQTSDESVYEQDQADADDDQDIDDGLQGWPDASAIECIQDDVCRLCLMAPHLDQIIAFHVDQHLRDVGRQ</sequence>
<evidence type="ECO:0000313" key="2">
    <source>
        <dbReference type="EMBL" id="KIS69914.1"/>
    </source>
</evidence>
<protein>
    <submittedName>
        <fullName evidence="2">Uncharacterized protein</fullName>
    </submittedName>
</protein>
<dbReference type="InParanoid" id="A0A0D1E161"/>
<dbReference type="RefSeq" id="XP_011388718.1">
    <property type="nucleotide sequence ID" value="XM_011390416.1"/>
</dbReference>
<feature type="region of interest" description="Disordered" evidence="1">
    <location>
        <begin position="324"/>
        <end position="363"/>
    </location>
</feature>
<evidence type="ECO:0000256" key="1">
    <source>
        <dbReference type="SAM" id="MobiDB-lite"/>
    </source>
</evidence>
<name>A0A0D1E161_MYCMD</name>
<keyword evidence="3" id="KW-1185">Reference proteome</keyword>
<dbReference type="VEuPathDB" id="FungiDB:UMAG_02428"/>
<dbReference type="AlphaFoldDB" id="A0A0D1E161"/>
<feature type="compositionally biased region" description="Polar residues" evidence="1">
    <location>
        <begin position="324"/>
        <end position="342"/>
    </location>
</feature>
<dbReference type="EMBL" id="CM003144">
    <property type="protein sequence ID" value="KIS69914.1"/>
    <property type="molecule type" value="Genomic_DNA"/>
</dbReference>
<dbReference type="OMA" id="IQDDVCR"/>
<dbReference type="Proteomes" id="UP000000561">
    <property type="component" value="Chromosome 5"/>
</dbReference>
<evidence type="ECO:0000313" key="3">
    <source>
        <dbReference type="Proteomes" id="UP000000561"/>
    </source>
</evidence>
<organism evidence="2 3">
    <name type="scientific">Mycosarcoma maydis</name>
    <name type="common">Corn smut fungus</name>
    <name type="synonym">Ustilago maydis</name>
    <dbReference type="NCBI Taxonomy" id="5270"/>
    <lineage>
        <taxon>Eukaryota</taxon>
        <taxon>Fungi</taxon>
        <taxon>Dikarya</taxon>
        <taxon>Basidiomycota</taxon>
        <taxon>Ustilaginomycotina</taxon>
        <taxon>Ustilaginomycetes</taxon>
        <taxon>Ustilaginales</taxon>
        <taxon>Ustilaginaceae</taxon>
        <taxon>Mycosarcoma</taxon>
    </lineage>
</organism>